<keyword evidence="2" id="KW-1185">Reference proteome</keyword>
<name>A0AAV4DE54_9GAST</name>
<comment type="caution">
    <text evidence="1">The sequence shown here is derived from an EMBL/GenBank/DDBJ whole genome shotgun (WGS) entry which is preliminary data.</text>
</comment>
<dbReference type="AlphaFoldDB" id="A0AAV4DE54"/>
<accession>A0AAV4DE54</accession>
<dbReference type="Proteomes" id="UP000735302">
    <property type="component" value="Unassembled WGS sequence"/>
</dbReference>
<organism evidence="1 2">
    <name type="scientific">Plakobranchus ocellatus</name>
    <dbReference type="NCBI Taxonomy" id="259542"/>
    <lineage>
        <taxon>Eukaryota</taxon>
        <taxon>Metazoa</taxon>
        <taxon>Spiralia</taxon>
        <taxon>Lophotrochozoa</taxon>
        <taxon>Mollusca</taxon>
        <taxon>Gastropoda</taxon>
        <taxon>Heterobranchia</taxon>
        <taxon>Euthyneura</taxon>
        <taxon>Panpulmonata</taxon>
        <taxon>Sacoglossa</taxon>
        <taxon>Placobranchoidea</taxon>
        <taxon>Plakobranchidae</taxon>
        <taxon>Plakobranchus</taxon>
    </lineage>
</organism>
<reference evidence="1 2" key="1">
    <citation type="journal article" date="2021" name="Elife">
        <title>Chloroplast acquisition without the gene transfer in kleptoplastic sea slugs, Plakobranchus ocellatus.</title>
        <authorList>
            <person name="Maeda T."/>
            <person name="Takahashi S."/>
            <person name="Yoshida T."/>
            <person name="Shimamura S."/>
            <person name="Takaki Y."/>
            <person name="Nagai Y."/>
            <person name="Toyoda A."/>
            <person name="Suzuki Y."/>
            <person name="Arimoto A."/>
            <person name="Ishii H."/>
            <person name="Satoh N."/>
            <person name="Nishiyama T."/>
            <person name="Hasebe M."/>
            <person name="Maruyama T."/>
            <person name="Minagawa J."/>
            <person name="Obokata J."/>
            <person name="Shigenobu S."/>
        </authorList>
    </citation>
    <scope>NUCLEOTIDE SEQUENCE [LARGE SCALE GENOMIC DNA]</scope>
</reference>
<proteinExistence type="predicted"/>
<sequence length="93" mass="10341">MIFKTCNVLPVTNHTLQRVSIAVGQCLALRIHVSSLSLKNVKTNLRSRLSDGSLNACMKLCLTLYQPDNKTISKTMQHHSPDLAPSDFHLLDP</sequence>
<gene>
    <name evidence="1" type="ORF">PoB_006871500</name>
</gene>
<protein>
    <submittedName>
        <fullName evidence="1">Uncharacterized protein</fullName>
    </submittedName>
</protein>
<evidence type="ECO:0000313" key="1">
    <source>
        <dbReference type="EMBL" id="GFO42210.1"/>
    </source>
</evidence>
<dbReference type="EMBL" id="BLXT01007768">
    <property type="protein sequence ID" value="GFO42210.1"/>
    <property type="molecule type" value="Genomic_DNA"/>
</dbReference>
<evidence type="ECO:0000313" key="2">
    <source>
        <dbReference type="Proteomes" id="UP000735302"/>
    </source>
</evidence>